<feature type="chain" id="PRO_5029640456" evidence="2">
    <location>
        <begin position="24"/>
        <end position="411"/>
    </location>
</feature>
<proteinExistence type="inferred from homology"/>
<dbReference type="AlphaFoldDB" id="A0A7J0H762"/>
<keyword evidence="6" id="KW-1185">Reference proteome</keyword>
<dbReference type="PANTHER" id="PTHR11709:SF218">
    <property type="entry name" value="L-ASCORBATE OXIDASE"/>
    <property type="match status" value="1"/>
</dbReference>
<dbReference type="InterPro" id="IPR008972">
    <property type="entry name" value="Cupredoxin"/>
</dbReference>
<feature type="domain" description="Plastocyanin-like" evidence="4">
    <location>
        <begin position="35"/>
        <end position="147"/>
    </location>
</feature>
<dbReference type="Proteomes" id="UP000585474">
    <property type="component" value="Unassembled WGS sequence"/>
</dbReference>
<evidence type="ECO:0000313" key="6">
    <source>
        <dbReference type="Proteomes" id="UP000585474"/>
    </source>
</evidence>
<protein>
    <submittedName>
        <fullName evidence="5">Cupredoxin superfamily protein</fullName>
    </submittedName>
</protein>
<reference evidence="5 6" key="1">
    <citation type="submission" date="2019-07" db="EMBL/GenBank/DDBJ databases">
        <title>De Novo Assembly of kiwifruit Actinidia rufa.</title>
        <authorList>
            <person name="Sugita-Konishi S."/>
            <person name="Sato K."/>
            <person name="Mori E."/>
            <person name="Abe Y."/>
            <person name="Kisaki G."/>
            <person name="Hamano K."/>
            <person name="Suezawa K."/>
            <person name="Otani M."/>
            <person name="Fukuda T."/>
            <person name="Manabe T."/>
            <person name="Gomi K."/>
            <person name="Tabuchi M."/>
            <person name="Akimitsu K."/>
            <person name="Kataoka I."/>
        </authorList>
    </citation>
    <scope>NUCLEOTIDE SEQUENCE [LARGE SCALE GENOMIC DNA]</scope>
    <source>
        <strain evidence="6">cv. Fuchu</strain>
    </source>
</reference>
<dbReference type="InterPro" id="IPR011707">
    <property type="entry name" value="Cu-oxidase-like_N"/>
</dbReference>
<evidence type="ECO:0000259" key="3">
    <source>
        <dbReference type="Pfam" id="PF00394"/>
    </source>
</evidence>
<sequence length="411" mass="46169">MMRRGDQLFLGFLFCLFLSLAFAEGGKIRHYRWEVKYEYKSPDCYKKLVIAINSRTPGPTIEAEQYDTVVVELKNGLLTENVAIHWHGIQQIGTLWCDGTEGVTQCPILPGDTFVYKFVVDRPGTYLYHAHYGMQREAGLYGLIRVALPPGVSEPFQYNYDRSIILNDWYHKSTYEQATGLSSLDFSWVGEPQSLLIHGKGSFNCFTPGIQSGLCNATKLECPPYVLTVVPGKTYRLRIASLTALSLPLGHNMTVVETDGHYVEPFVVKNLFIYPGETYSVLITTDQDPSRNYWAVTNVVSRNSTTPNGLAIFNYFPNHPGRSPPTVPPVAPVWNDVDSRLAQSLAIRARQGYIHHPPQLVASLSRHRNLSPSVRVARKLCVYVVLYLVARLARLGSSVVIVTVLVVRNMR</sequence>
<dbReference type="GO" id="GO:0016491">
    <property type="term" value="F:oxidoreductase activity"/>
    <property type="evidence" value="ECO:0007669"/>
    <property type="project" value="TreeGrafter"/>
</dbReference>
<comment type="caution">
    <text evidence="5">The sequence shown here is derived from an EMBL/GenBank/DDBJ whole genome shotgun (WGS) entry which is preliminary data.</text>
</comment>
<dbReference type="Pfam" id="PF00394">
    <property type="entry name" value="Cu-oxidase"/>
    <property type="match status" value="1"/>
</dbReference>
<dbReference type="InterPro" id="IPR001117">
    <property type="entry name" value="Cu-oxidase_2nd"/>
</dbReference>
<dbReference type="Gene3D" id="2.60.40.420">
    <property type="entry name" value="Cupredoxins - blue copper proteins"/>
    <property type="match status" value="2"/>
</dbReference>
<dbReference type="EMBL" id="BJWL01000027">
    <property type="protein sequence ID" value="GFZ18584.1"/>
    <property type="molecule type" value="Genomic_DNA"/>
</dbReference>
<gene>
    <name evidence="5" type="ORF">Acr_27g0003230</name>
</gene>
<evidence type="ECO:0000313" key="5">
    <source>
        <dbReference type="EMBL" id="GFZ18584.1"/>
    </source>
</evidence>
<name>A0A7J0H762_9ERIC</name>
<dbReference type="Pfam" id="PF07732">
    <property type="entry name" value="Cu-oxidase_3"/>
    <property type="match status" value="1"/>
</dbReference>
<evidence type="ECO:0000256" key="1">
    <source>
        <dbReference type="ARBA" id="ARBA00010609"/>
    </source>
</evidence>
<feature type="domain" description="Plastocyanin-like" evidence="3">
    <location>
        <begin position="163"/>
        <end position="315"/>
    </location>
</feature>
<accession>A0A7J0H762</accession>
<evidence type="ECO:0000256" key="2">
    <source>
        <dbReference type="SAM" id="SignalP"/>
    </source>
</evidence>
<comment type="similarity">
    <text evidence="1">Belongs to the multicopper oxidase family.</text>
</comment>
<dbReference type="OrthoDB" id="2121828at2759"/>
<organism evidence="5 6">
    <name type="scientific">Actinidia rufa</name>
    <dbReference type="NCBI Taxonomy" id="165716"/>
    <lineage>
        <taxon>Eukaryota</taxon>
        <taxon>Viridiplantae</taxon>
        <taxon>Streptophyta</taxon>
        <taxon>Embryophyta</taxon>
        <taxon>Tracheophyta</taxon>
        <taxon>Spermatophyta</taxon>
        <taxon>Magnoliopsida</taxon>
        <taxon>eudicotyledons</taxon>
        <taxon>Gunneridae</taxon>
        <taxon>Pentapetalae</taxon>
        <taxon>asterids</taxon>
        <taxon>Ericales</taxon>
        <taxon>Actinidiaceae</taxon>
        <taxon>Actinidia</taxon>
    </lineage>
</organism>
<dbReference type="InterPro" id="IPR045087">
    <property type="entry name" value="Cu-oxidase_fam"/>
</dbReference>
<dbReference type="GO" id="GO:0005507">
    <property type="term" value="F:copper ion binding"/>
    <property type="evidence" value="ECO:0007669"/>
    <property type="project" value="InterPro"/>
</dbReference>
<evidence type="ECO:0000259" key="4">
    <source>
        <dbReference type="Pfam" id="PF07732"/>
    </source>
</evidence>
<dbReference type="SUPFAM" id="SSF49503">
    <property type="entry name" value="Cupredoxins"/>
    <property type="match status" value="2"/>
</dbReference>
<dbReference type="PANTHER" id="PTHR11709">
    <property type="entry name" value="MULTI-COPPER OXIDASE"/>
    <property type="match status" value="1"/>
</dbReference>
<keyword evidence="2" id="KW-0732">Signal</keyword>
<feature type="signal peptide" evidence="2">
    <location>
        <begin position="1"/>
        <end position="23"/>
    </location>
</feature>